<dbReference type="SUPFAM" id="SSF100950">
    <property type="entry name" value="NagB/RpiA/CoA transferase-like"/>
    <property type="match status" value="1"/>
</dbReference>
<dbReference type="InterPro" id="IPR004788">
    <property type="entry name" value="Ribose5P_isomerase_type_A"/>
</dbReference>
<evidence type="ECO:0000256" key="1">
    <source>
        <dbReference type="ARBA" id="ARBA00001713"/>
    </source>
</evidence>
<organism evidence="5 6">
    <name type="scientific">Weissella cibaria</name>
    <dbReference type="NCBI Taxonomy" id="137591"/>
    <lineage>
        <taxon>Bacteria</taxon>
        <taxon>Bacillati</taxon>
        <taxon>Bacillota</taxon>
        <taxon>Bacilli</taxon>
        <taxon>Lactobacillales</taxon>
        <taxon>Lactobacillaceae</taxon>
        <taxon>Weissella</taxon>
    </lineage>
</organism>
<dbReference type="Gene3D" id="3.40.50.1360">
    <property type="match status" value="1"/>
</dbReference>
<proteinExistence type="inferred from homology"/>
<dbReference type="NCBIfam" id="NF001924">
    <property type="entry name" value="PRK00702.1"/>
    <property type="match status" value="1"/>
</dbReference>
<accession>A0A0D1K9G1</accession>
<dbReference type="FunFam" id="3.40.50.1360:FF:000001">
    <property type="entry name" value="Ribose-5-phosphate isomerase A"/>
    <property type="match status" value="1"/>
</dbReference>
<dbReference type="Proteomes" id="UP000032289">
    <property type="component" value="Unassembled WGS sequence"/>
</dbReference>
<gene>
    <name evidence="5" type="primary">rpiA_3</name>
    <name evidence="3" type="synonym">rpiA</name>
    <name evidence="5" type="ORF">ab3b_01914</name>
    <name evidence="4" type="ORF">B6254_0517</name>
</gene>
<dbReference type="RefSeq" id="WP_043941687.1">
    <property type="nucleotide sequence ID" value="NZ_CP020928.1"/>
</dbReference>
<comment type="catalytic activity">
    <reaction evidence="1 3">
        <text>aldehydo-D-ribose 5-phosphate = D-ribulose 5-phosphate</text>
        <dbReference type="Rhea" id="RHEA:14657"/>
        <dbReference type="ChEBI" id="CHEBI:58121"/>
        <dbReference type="ChEBI" id="CHEBI:58273"/>
        <dbReference type="EC" id="5.3.1.6"/>
    </reaction>
</comment>
<comment type="pathway">
    <text evidence="3">Carbohydrate degradation; pentose phosphate pathway; D-ribose 5-phosphate from D-ribulose 5-phosphate (non-oxidative stage): step 1/1.</text>
</comment>
<reference evidence="4 7" key="2">
    <citation type="submission" date="2017-04" db="EMBL/GenBank/DDBJ databases">
        <title>Weissella cibaria strain m2 complete genome.</title>
        <authorList>
            <person name="Pan Q."/>
            <person name="Tan M."/>
            <person name="Yao F."/>
            <person name="Su S."/>
        </authorList>
    </citation>
    <scope>NUCLEOTIDE SEQUENCE [LARGE SCALE GENOMIC DNA]</scope>
    <source>
        <strain evidence="4 7">M2</strain>
    </source>
</reference>
<protein>
    <recommendedName>
        <fullName evidence="3">Ribose-5-phosphate isomerase A</fullName>
        <ecNumber evidence="3">5.3.1.6</ecNumber>
    </recommendedName>
    <alternativeName>
        <fullName evidence="3">Phosphoriboisomerase A</fullName>
        <shortName evidence="3">PRI</shortName>
    </alternativeName>
</protein>
<keyword evidence="2 3" id="KW-0413">Isomerase</keyword>
<dbReference type="GO" id="GO:0006014">
    <property type="term" value="P:D-ribose metabolic process"/>
    <property type="evidence" value="ECO:0007669"/>
    <property type="project" value="TreeGrafter"/>
</dbReference>
<dbReference type="AlphaFoldDB" id="A0A0D1K9G1"/>
<dbReference type="SUPFAM" id="SSF75445">
    <property type="entry name" value="D-ribose-5-phosphate isomerase (RpiA), lid domain"/>
    <property type="match status" value="1"/>
</dbReference>
<feature type="binding site" evidence="3">
    <location>
        <position position="124"/>
    </location>
    <ligand>
        <name>substrate</name>
    </ligand>
</feature>
<dbReference type="GO" id="GO:0009052">
    <property type="term" value="P:pentose-phosphate shunt, non-oxidative branch"/>
    <property type="evidence" value="ECO:0007669"/>
    <property type="project" value="UniProtKB-UniRule"/>
</dbReference>
<dbReference type="PANTHER" id="PTHR11934:SF0">
    <property type="entry name" value="RIBOSE-5-PHOSPHATE ISOMERASE"/>
    <property type="match status" value="1"/>
</dbReference>
<dbReference type="NCBIfam" id="TIGR00021">
    <property type="entry name" value="rpiA"/>
    <property type="match status" value="1"/>
</dbReference>
<dbReference type="UniPathway" id="UPA00115">
    <property type="reaction ID" value="UER00412"/>
</dbReference>
<dbReference type="EC" id="5.3.1.6" evidence="3"/>
<comment type="similarity">
    <text evidence="3">Belongs to the ribose 5-phosphate isomerase family.</text>
</comment>
<feature type="binding site" evidence="3">
    <location>
        <begin position="84"/>
        <end position="87"/>
    </location>
    <ligand>
        <name>substrate</name>
    </ligand>
</feature>
<feature type="active site" description="Proton acceptor" evidence="3">
    <location>
        <position position="106"/>
    </location>
</feature>
<evidence type="ECO:0000313" key="4">
    <source>
        <dbReference type="EMBL" id="AWF94938.1"/>
    </source>
</evidence>
<evidence type="ECO:0000313" key="5">
    <source>
        <dbReference type="EMBL" id="KIU21669.1"/>
    </source>
</evidence>
<dbReference type="PATRIC" id="fig|137591.24.peg.1857"/>
<evidence type="ECO:0000256" key="3">
    <source>
        <dbReference type="HAMAP-Rule" id="MF_00170"/>
    </source>
</evidence>
<name>A0A0D1K9G1_9LACO</name>
<evidence type="ECO:0000313" key="6">
    <source>
        <dbReference type="Proteomes" id="UP000032289"/>
    </source>
</evidence>
<sequence length="230" mass="24803">MNTLEQKRAAGKYAATLIENGMVVGLGTGSTVKFFVEELGRRVNEEGLDIVGVTTSTRTAEQARTLGIALADVDDVDHIDITVDGADVVDAQLNGIKGGGAALLYEKVVAKNSRRNVWIVDASKVHEELGHFPLPVEVVTYGAEQLCRVFDNHGLHPVLRRTADGEPVKTDNGNEIVDLHLDTIPFPSELANWLANQVGVIEHGLFLNVADEVIVGGDEIQVLKSPALMY</sequence>
<evidence type="ECO:0000313" key="7">
    <source>
        <dbReference type="Proteomes" id="UP000244870"/>
    </source>
</evidence>
<feature type="binding site" evidence="3">
    <location>
        <begin position="28"/>
        <end position="31"/>
    </location>
    <ligand>
        <name>substrate</name>
    </ligand>
</feature>
<comment type="function">
    <text evidence="3">Catalyzes the reversible conversion of ribose-5-phosphate to ribulose 5-phosphate.</text>
</comment>
<comment type="subunit">
    <text evidence="3">Homodimer.</text>
</comment>
<reference evidence="5 6" key="1">
    <citation type="journal article" date="2015" name="Microbiology (Mosc.)">
        <title>Genomics of the Weissella cibaria species with an examination of its metabolic traits.</title>
        <authorList>
            <person name="Lynch K.M."/>
            <person name="Lucid A."/>
            <person name="Arendt E.K."/>
            <person name="Sleator R.D."/>
            <person name="Lucey B."/>
            <person name="Coffey A."/>
        </authorList>
    </citation>
    <scope>NUCLEOTIDE SEQUENCE [LARGE SCALE GENOMIC DNA]</scope>
    <source>
        <strain evidence="5 6">AB3b</strain>
    </source>
</reference>
<dbReference type="GO" id="GO:0005829">
    <property type="term" value="C:cytosol"/>
    <property type="evidence" value="ECO:0007669"/>
    <property type="project" value="TreeGrafter"/>
</dbReference>
<dbReference type="EMBL" id="CP020928">
    <property type="protein sequence ID" value="AWF94938.1"/>
    <property type="molecule type" value="Genomic_DNA"/>
</dbReference>
<dbReference type="Pfam" id="PF06026">
    <property type="entry name" value="Rib_5-P_isom_A"/>
    <property type="match status" value="1"/>
</dbReference>
<dbReference type="InterPro" id="IPR037171">
    <property type="entry name" value="NagB/RpiA_transferase-like"/>
</dbReference>
<feature type="binding site" evidence="3">
    <location>
        <begin position="97"/>
        <end position="100"/>
    </location>
    <ligand>
        <name>substrate</name>
    </ligand>
</feature>
<evidence type="ECO:0000256" key="2">
    <source>
        <dbReference type="ARBA" id="ARBA00023235"/>
    </source>
</evidence>
<dbReference type="InterPro" id="IPR020672">
    <property type="entry name" value="Ribose5P_isomerase_typA_subgr"/>
</dbReference>
<dbReference type="PANTHER" id="PTHR11934">
    <property type="entry name" value="RIBOSE-5-PHOSPHATE ISOMERASE"/>
    <property type="match status" value="1"/>
</dbReference>
<dbReference type="Gene3D" id="3.30.70.260">
    <property type="match status" value="1"/>
</dbReference>
<dbReference type="HAMAP" id="MF_00170">
    <property type="entry name" value="Rib_5P_isom_A"/>
    <property type="match status" value="1"/>
</dbReference>
<dbReference type="GO" id="GO:0004751">
    <property type="term" value="F:ribose-5-phosphate isomerase activity"/>
    <property type="evidence" value="ECO:0007669"/>
    <property type="project" value="UniProtKB-UniRule"/>
</dbReference>
<dbReference type="EMBL" id="JWHT01000047">
    <property type="protein sequence ID" value="KIU21669.1"/>
    <property type="molecule type" value="Genomic_DNA"/>
</dbReference>
<dbReference type="CDD" id="cd01398">
    <property type="entry name" value="RPI_A"/>
    <property type="match status" value="1"/>
</dbReference>
<dbReference type="Proteomes" id="UP000244870">
    <property type="component" value="Chromosome"/>
</dbReference>